<sequence length="841" mass="93492">MSTGNNRHYQYNAIYKLRDEESLTVYKFADLEKATDKFSETNRIKGFVFRGKLNGDEAAIKILKGKPAAFSSENKRTADNLLFKVMRRVFEGGNVREEFIGFMDSNMGSEYPLDLAYSMAQLALKCVDQDINSWPSVFELKSPITANHKSTTMNTTQSPFLLLLIIIFITLQSQILKSNSQQQYVNNNQLDCNNHPNTNGFLCNGNTSSCPAYLTFRSSPPSYNTPPGIAFLLNSSPSEIAHLNNISDVDPIPANRLVVVPIPCSCTQPQNQTKGAQRYYQHNANYTIKVQGETYFSMANNTYQGLTTCQAMMAQNPIDFRNLHVHDQLTVPLICACPTAQQAKKYGAMYLVSYLVTWGDDISQIANMFAADMQTVLDANELKANDVIYPFTPILVPIKSVPAQIKLPSPPPTPSPPPLNPNPTTTPTGSGDSSKTWVYLGVGIGAGVLVISLCSFFFWFCILRPSKKPVSTEQAEGKGDKKDPESTEYTPLPASYSSTQTQNTKSWSVDLDGFKGAIGSLTIYKFSEVEKATGKFREGNRIKGSVFRGEFNDDDAAIKILKGSVPNDEINLLKHINHSNIIRLSGYCIHEGNTYLVYEFAEKGSLDDWLFGQQKHQSEDDSLSLPILGWKQRVQIACNAADALNYLHSYVNPPYIHKNLKSSNVLLDSSYRAKITNFGLARTIQDEDENGVFHLTKHVVGTHGYLAPEYTENGIVTPKLDVFAFGVLLLELLSGKPAVRPSGNNKGGADDLLFVVIRNVFEGEDVREKLMGFMDYNLRREYPLDLAYSTAQLAYKCVHEDMNSQPSMSEVSMILSKIYSSSLDWDPSDELANSSSLSHSR</sequence>
<keyword evidence="5" id="KW-0547">Nucleotide-binding</keyword>
<evidence type="ECO:0000256" key="7">
    <source>
        <dbReference type="ARBA" id="ARBA00022989"/>
    </source>
</evidence>
<dbReference type="InterPro" id="IPR056563">
    <property type="entry name" value="LysM3_LYK4_5"/>
</dbReference>
<feature type="compositionally biased region" description="Pro residues" evidence="10">
    <location>
        <begin position="408"/>
        <end position="421"/>
    </location>
</feature>
<comment type="subcellular location">
    <subcellularLocation>
        <location evidence="1">Cell membrane</location>
        <topology evidence="1">Single-pass membrane protein</topology>
    </subcellularLocation>
</comment>
<keyword evidence="9" id="KW-1015">Disulfide bond</keyword>
<keyword evidence="4" id="KW-0732">Signal</keyword>
<dbReference type="Pfam" id="PF23473">
    <property type="entry name" value="LysM3_LYK4_5"/>
    <property type="match status" value="1"/>
</dbReference>
<dbReference type="GO" id="GO:0051707">
    <property type="term" value="P:response to other organism"/>
    <property type="evidence" value="ECO:0007669"/>
    <property type="project" value="UniProtKB-ARBA"/>
</dbReference>
<feature type="transmembrane region" description="Helical" evidence="11">
    <location>
        <begin position="437"/>
        <end position="462"/>
    </location>
</feature>
<keyword evidence="3 11" id="KW-0812">Transmembrane</keyword>
<dbReference type="GO" id="GO:0005524">
    <property type="term" value="F:ATP binding"/>
    <property type="evidence" value="ECO:0007669"/>
    <property type="project" value="UniProtKB-KW"/>
</dbReference>
<evidence type="ECO:0000259" key="13">
    <source>
        <dbReference type="PROSITE" id="PS51782"/>
    </source>
</evidence>
<evidence type="ECO:0000256" key="4">
    <source>
        <dbReference type="ARBA" id="ARBA00022729"/>
    </source>
</evidence>
<keyword evidence="2" id="KW-1003">Cell membrane</keyword>
<dbReference type="InterPro" id="IPR056561">
    <property type="entry name" value="NFP_LYK_LysM1"/>
</dbReference>
<reference evidence="14" key="1">
    <citation type="submission" date="2022-04" db="EMBL/GenBank/DDBJ databases">
        <title>Carnegiea gigantea Genome sequencing and assembly v2.</title>
        <authorList>
            <person name="Copetti D."/>
            <person name="Sanderson M.J."/>
            <person name="Burquez A."/>
            <person name="Wojciechowski M.F."/>
        </authorList>
    </citation>
    <scope>NUCLEOTIDE SEQUENCE</scope>
    <source>
        <strain evidence="14">SGP5-SGP5p</strain>
        <tissue evidence="14">Aerial part</tissue>
    </source>
</reference>
<feature type="domain" description="Protein kinase" evidence="12">
    <location>
        <begin position="532"/>
        <end position="815"/>
    </location>
</feature>
<evidence type="ECO:0000313" key="14">
    <source>
        <dbReference type="EMBL" id="KAJ8435737.1"/>
    </source>
</evidence>
<dbReference type="InterPro" id="IPR018392">
    <property type="entry name" value="LysM"/>
</dbReference>
<feature type="region of interest" description="Disordered" evidence="10">
    <location>
        <begin position="471"/>
        <end position="499"/>
    </location>
</feature>
<proteinExistence type="predicted"/>
<evidence type="ECO:0000256" key="8">
    <source>
        <dbReference type="ARBA" id="ARBA00023136"/>
    </source>
</evidence>
<dbReference type="GO" id="GO:0004672">
    <property type="term" value="F:protein kinase activity"/>
    <property type="evidence" value="ECO:0007669"/>
    <property type="project" value="InterPro"/>
</dbReference>
<evidence type="ECO:0000256" key="6">
    <source>
        <dbReference type="ARBA" id="ARBA00022840"/>
    </source>
</evidence>
<dbReference type="FunFam" id="1.10.510.10:FF:000468">
    <property type="entry name" value="PTI1-like tyrosine-protein kinase 3"/>
    <property type="match status" value="1"/>
</dbReference>
<dbReference type="InterPro" id="IPR000719">
    <property type="entry name" value="Prot_kinase_dom"/>
</dbReference>
<dbReference type="PANTHER" id="PTHR45927">
    <property type="entry name" value="LYSM-DOMAIN RECEPTOR-LIKE KINASE-RELATED"/>
    <property type="match status" value="1"/>
</dbReference>
<dbReference type="Gene3D" id="3.10.350.10">
    <property type="entry name" value="LysM domain"/>
    <property type="match status" value="1"/>
</dbReference>
<dbReference type="InterPro" id="IPR001245">
    <property type="entry name" value="Ser-Thr/Tyr_kinase_cat_dom"/>
</dbReference>
<keyword evidence="7 11" id="KW-1133">Transmembrane helix</keyword>
<name>A0A9Q1K3I5_9CARY</name>
<dbReference type="SUPFAM" id="SSF56112">
    <property type="entry name" value="Protein kinase-like (PK-like)"/>
    <property type="match status" value="1"/>
</dbReference>
<dbReference type="EMBL" id="JAKOGI010000391">
    <property type="protein sequence ID" value="KAJ8435737.1"/>
    <property type="molecule type" value="Genomic_DNA"/>
</dbReference>
<dbReference type="Pfam" id="PF23446">
    <property type="entry name" value="LysM1_NFP_LYK"/>
    <property type="match status" value="1"/>
</dbReference>
<keyword evidence="6" id="KW-0067">ATP-binding</keyword>
<feature type="compositionally biased region" description="Basic and acidic residues" evidence="10">
    <location>
        <begin position="475"/>
        <end position="485"/>
    </location>
</feature>
<keyword evidence="15" id="KW-1185">Reference proteome</keyword>
<dbReference type="GO" id="GO:0005886">
    <property type="term" value="C:plasma membrane"/>
    <property type="evidence" value="ECO:0007669"/>
    <property type="project" value="UniProtKB-SubCell"/>
</dbReference>
<organism evidence="14 15">
    <name type="scientific">Carnegiea gigantea</name>
    <dbReference type="NCBI Taxonomy" id="171969"/>
    <lineage>
        <taxon>Eukaryota</taxon>
        <taxon>Viridiplantae</taxon>
        <taxon>Streptophyta</taxon>
        <taxon>Embryophyta</taxon>
        <taxon>Tracheophyta</taxon>
        <taxon>Spermatophyta</taxon>
        <taxon>Magnoliopsida</taxon>
        <taxon>eudicotyledons</taxon>
        <taxon>Gunneridae</taxon>
        <taxon>Pentapetalae</taxon>
        <taxon>Caryophyllales</taxon>
        <taxon>Cactineae</taxon>
        <taxon>Cactaceae</taxon>
        <taxon>Cactoideae</taxon>
        <taxon>Echinocereeae</taxon>
        <taxon>Carnegiea</taxon>
    </lineage>
</organism>
<keyword evidence="8 11" id="KW-0472">Membrane</keyword>
<dbReference type="PROSITE" id="PS51782">
    <property type="entry name" value="LYSM"/>
    <property type="match status" value="1"/>
</dbReference>
<dbReference type="AlphaFoldDB" id="A0A9Q1K3I5"/>
<evidence type="ECO:0000256" key="10">
    <source>
        <dbReference type="SAM" id="MobiDB-lite"/>
    </source>
</evidence>
<dbReference type="PROSITE" id="PS50011">
    <property type="entry name" value="PROTEIN_KINASE_DOM"/>
    <property type="match status" value="1"/>
</dbReference>
<feature type="region of interest" description="Disordered" evidence="10">
    <location>
        <begin position="406"/>
        <end position="432"/>
    </location>
</feature>
<accession>A0A9Q1K3I5</accession>
<dbReference type="Gene3D" id="3.30.200.20">
    <property type="entry name" value="Phosphorylase Kinase, domain 1"/>
    <property type="match status" value="1"/>
</dbReference>
<dbReference type="Proteomes" id="UP001153076">
    <property type="component" value="Unassembled WGS sequence"/>
</dbReference>
<dbReference type="Gene3D" id="1.10.510.10">
    <property type="entry name" value="Transferase(Phosphotransferase) domain 1"/>
    <property type="match status" value="1"/>
</dbReference>
<dbReference type="InterPro" id="IPR011009">
    <property type="entry name" value="Kinase-like_dom_sf"/>
</dbReference>
<protein>
    <submittedName>
        <fullName evidence="14">Uncharacterized protein</fullName>
    </submittedName>
</protein>
<evidence type="ECO:0000256" key="11">
    <source>
        <dbReference type="SAM" id="Phobius"/>
    </source>
</evidence>
<evidence type="ECO:0000259" key="12">
    <source>
        <dbReference type="PROSITE" id="PS50011"/>
    </source>
</evidence>
<dbReference type="InterPro" id="IPR052611">
    <property type="entry name" value="Plant_RLK_LysM"/>
</dbReference>
<feature type="domain" description="LysM" evidence="13">
    <location>
        <begin position="352"/>
        <end position="396"/>
    </location>
</feature>
<evidence type="ECO:0000256" key="2">
    <source>
        <dbReference type="ARBA" id="ARBA00022475"/>
    </source>
</evidence>
<dbReference type="OrthoDB" id="4062651at2759"/>
<gene>
    <name evidence="14" type="ORF">Cgig2_017716</name>
</gene>
<evidence type="ECO:0000313" key="15">
    <source>
        <dbReference type="Proteomes" id="UP001153076"/>
    </source>
</evidence>
<dbReference type="InterPro" id="IPR036779">
    <property type="entry name" value="LysM_dom_sf"/>
</dbReference>
<dbReference type="PANTHER" id="PTHR45927:SF6">
    <property type="entry name" value="PROTEIN LYK5"/>
    <property type="match status" value="1"/>
</dbReference>
<dbReference type="Pfam" id="PF07714">
    <property type="entry name" value="PK_Tyr_Ser-Thr"/>
    <property type="match status" value="1"/>
</dbReference>
<evidence type="ECO:0000256" key="5">
    <source>
        <dbReference type="ARBA" id="ARBA00022741"/>
    </source>
</evidence>
<comment type="caution">
    <text evidence="14">The sequence shown here is derived from an EMBL/GenBank/DDBJ whole genome shotgun (WGS) entry which is preliminary data.</text>
</comment>
<dbReference type="Pfam" id="PF23472">
    <property type="entry name" value="LysM2_CERK1_LYK3_4_5"/>
    <property type="match status" value="1"/>
</dbReference>
<dbReference type="InterPro" id="IPR056562">
    <property type="entry name" value="LysM2_CERK1_LYK3_4_5"/>
</dbReference>
<evidence type="ECO:0000256" key="1">
    <source>
        <dbReference type="ARBA" id="ARBA00004162"/>
    </source>
</evidence>
<evidence type="ECO:0000256" key="3">
    <source>
        <dbReference type="ARBA" id="ARBA00022692"/>
    </source>
</evidence>
<evidence type="ECO:0000256" key="9">
    <source>
        <dbReference type="ARBA" id="ARBA00023157"/>
    </source>
</evidence>